<dbReference type="AlphaFoldDB" id="E4Z6L8"/>
<dbReference type="Gene3D" id="1.10.510.10">
    <property type="entry name" value="Transferase(Phosphotransferase) domain 1"/>
    <property type="match status" value="1"/>
</dbReference>
<organism evidence="1">
    <name type="scientific">Oikopleura dioica</name>
    <name type="common">Tunicate</name>
    <dbReference type="NCBI Taxonomy" id="34765"/>
    <lineage>
        <taxon>Eukaryota</taxon>
        <taxon>Metazoa</taxon>
        <taxon>Chordata</taxon>
        <taxon>Tunicata</taxon>
        <taxon>Appendicularia</taxon>
        <taxon>Copelata</taxon>
        <taxon>Oikopleuridae</taxon>
        <taxon>Oikopleura</taxon>
    </lineage>
</organism>
<dbReference type="InterPro" id="IPR011009">
    <property type="entry name" value="Kinase-like_dom_sf"/>
</dbReference>
<gene>
    <name evidence="1" type="ORF">GSOID_T00027935001</name>
</gene>
<proteinExistence type="predicted"/>
<dbReference type="SUPFAM" id="SSF56112">
    <property type="entry name" value="Protein kinase-like (PK-like)"/>
    <property type="match status" value="1"/>
</dbReference>
<dbReference type="EMBL" id="FN658127">
    <property type="protein sequence ID" value="CBY43346.1"/>
    <property type="molecule type" value="Genomic_DNA"/>
</dbReference>
<sequence length="100" mass="12066">MFMYFLRGSLPWQGLKAETLKERYQKIGDTKRTTPIESLCENSPDEMATYLRYVRHLDFFEQPDYDYLRKLFTDLYERMGYGHVPAPNEIPEFDWANKQL</sequence>
<protein>
    <recommendedName>
        <fullName evidence="2">Non-specific serine/threonine protein kinase</fullName>
    </recommendedName>
</protein>
<evidence type="ECO:0000313" key="1">
    <source>
        <dbReference type="EMBL" id="CBY43346.1"/>
    </source>
</evidence>
<reference evidence="1" key="1">
    <citation type="journal article" date="2010" name="Science">
        <title>Plasticity of animal genome architecture unmasked by rapid evolution of a pelagic tunicate.</title>
        <authorList>
            <person name="Denoeud F."/>
            <person name="Henriet S."/>
            <person name="Mungpakdee S."/>
            <person name="Aury J.M."/>
            <person name="Da Silva C."/>
            <person name="Brinkmann H."/>
            <person name="Mikhaleva J."/>
            <person name="Olsen L.C."/>
            <person name="Jubin C."/>
            <person name="Canestro C."/>
            <person name="Bouquet J.M."/>
            <person name="Danks G."/>
            <person name="Poulain J."/>
            <person name="Campsteijn C."/>
            <person name="Adamski M."/>
            <person name="Cross I."/>
            <person name="Yadetie F."/>
            <person name="Muffato M."/>
            <person name="Louis A."/>
            <person name="Butcher S."/>
            <person name="Tsagkogeorga G."/>
            <person name="Konrad A."/>
            <person name="Singh S."/>
            <person name="Jensen M.F."/>
            <person name="Cong E.H."/>
            <person name="Eikeseth-Otteraa H."/>
            <person name="Noel B."/>
            <person name="Anthouard V."/>
            <person name="Porcel B.M."/>
            <person name="Kachouri-Lafond R."/>
            <person name="Nishino A."/>
            <person name="Ugolini M."/>
            <person name="Chourrout P."/>
            <person name="Nishida H."/>
            <person name="Aasland R."/>
            <person name="Huzurbazar S."/>
            <person name="Westhof E."/>
            <person name="Delsuc F."/>
            <person name="Lehrach H."/>
            <person name="Reinhardt R."/>
            <person name="Weissenbach J."/>
            <person name="Roy S.W."/>
            <person name="Artiguenave F."/>
            <person name="Postlethwait J.H."/>
            <person name="Manak J.R."/>
            <person name="Thompson E.M."/>
            <person name="Jaillon O."/>
            <person name="Du Pasquier L."/>
            <person name="Boudinot P."/>
            <person name="Liberles D.A."/>
            <person name="Volff J.N."/>
            <person name="Philippe H."/>
            <person name="Lenhard B."/>
            <person name="Roest Crollius H."/>
            <person name="Wincker P."/>
            <person name="Chourrout D."/>
        </authorList>
    </citation>
    <scope>NUCLEOTIDE SEQUENCE [LARGE SCALE GENOMIC DNA]</scope>
</reference>
<accession>E4Z6L8</accession>
<feature type="non-terminal residue" evidence="1">
    <location>
        <position position="100"/>
    </location>
</feature>
<dbReference type="PANTHER" id="PTHR11909">
    <property type="entry name" value="CASEIN KINASE-RELATED"/>
    <property type="match status" value="1"/>
</dbReference>
<name>E4Z6L8_OIKDI</name>
<dbReference type="Proteomes" id="UP000011014">
    <property type="component" value="Unassembled WGS sequence"/>
</dbReference>
<dbReference type="InterPro" id="IPR050235">
    <property type="entry name" value="CK1_Ser-Thr_kinase"/>
</dbReference>
<evidence type="ECO:0008006" key="2">
    <source>
        <dbReference type="Google" id="ProtNLM"/>
    </source>
</evidence>